<dbReference type="InterPro" id="IPR002035">
    <property type="entry name" value="VWF_A"/>
</dbReference>
<evidence type="ECO:0000313" key="4">
    <source>
        <dbReference type="Proteomes" id="UP000319280"/>
    </source>
</evidence>
<comment type="caution">
    <text evidence="3">The sequence shown here is derived from an EMBL/GenBank/DDBJ whole genome shotgun (WGS) entry which is preliminary data.</text>
</comment>
<reference evidence="3 4" key="1">
    <citation type="submission" date="2019-07" db="EMBL/GenBank/DDBJ databases">
        <title>Genomic analysis of Lentibacillus sp. NKC851-2.</title>
        <authorList>
            <person name="Oh Y.J."/>
        </authorList>
    </citation>
    <scope>NUCLEOTIDE SEQUENCE [LARGE SCALE GENOMIC DNA]</scope>
    <source>
        <strain evidence="3 4">NKC851-2</strain>
    </source>
</reference>
<keyword evidence="1" id="KW-1133">Transmembrane helix</keyword>
<dbReference type="Gene3D" id="3.40.50.410">
    <property type="entry name" value="von Willebrand factor, type A domain"/>
    <property type="match status" value="1"/>
</dbReference>
<dbReference type="SUPFAM" id="SSF53300">
    <property type="entry name" value="vWA-like"/>
    <property type="match status" value="1"/>
</dbReference>
<organism evidence="3 4">
    <name type="scientific">Lentibacillus cibarius</name>
    <dbReference type="NCBI Taxonomy" id="2583219"/>
    <lineage>
        <taxon>Bacteria</taxon>
        <taxon>Bacillati</taxon>
        <taxon>Bacillota</taxon>
        <taxon>Bacilli</taxon>
        <taxon>Bacillales</taxon>
        <taxon>Bacillaceae</taxon>
        <taxon>Lentibacillus</taxon>
    </lineage>
</organism>
<evidence type="ECO:0000313" key="3">
    <source>
        <dbReference type="EMBL" id="TRM12002.1"/>
    </source>
</evidence>
<dbReference type="Pfam" id="PF13519">
    <property type="entry name" value="VWA_2"/>
    <property type="match status" value="1"/>
</dbReference>
<keyword evidence="1" id="KW-0812">Transmembrane</keyword>
<dbReference type="PANTHER" id="PTHR37464:SF1">
    <property type="entry name" value="BLL2463 PROTEIN"/>
    <property type="match status" value="1"/>
</dbReference>
<proteinExistence type="predicted"/>
<feature type="transmembrane region" description="Helical" evidence="1">
    <location>
        <begin position="6"/>
        <end position="24"/>
    </location>
</feature>
<dbReference type="EMBL" id="VJMZ01000001">
    <property type="protein sequence ID" value="TRM12002.1"/>
    <property type="molecule type" value="Genomic_DNA"/>
</dbReference>
<dbReference type="InterPro" id="IPR036465">
    <property type="entry name" value="vWFA_dom_sf"/>
</dbReference>
<dbReference type="InterPro" id="IPR024163">
    <property type="entry name" value="Aerotolerance_reg_N"/>
</dbReference>
<feature type="domain" description="VWFA" evidence="2">
    <location>
        <begin position="89"/>
        <end position="267"/>
    </location>
</feature>
<evidence type="ECO:0000256" key="1">
    <source>
        <dbReference type="SAM" id="Phobius"/>
    </source>
</evidence>
<protein>
    <submittedName>
        <fullName evidence="3">VWA domain-containing protein</fullName>
    </submittedName>
</protein>
<dbReference type="AlphaFoldDB" id="A0A549YJF1"/>
<dbReference type="Proteomes" id="UP000319280">
    <property type="component" value="Unassembled WGS sequence"/>
</dbReference>
<evidence type="ECO:0000259" key="2">
    <source>
        <dbReference type="PROSITE" id="PS50234"/>
    </source>
</evidence>
<keyword evidence="1" id="KW-0472">Membrane</keyword>
<feature type="transmembrane region" description="Helical" evidence="1">
    <location>
        <begin position="59"/>
        <end position="80"/>
    </location>
</feature>
<dbReference type="Pfam" id="PF07584">
    <property type="entry name" value="BatA"/>
    <property type="match status" value="1"/>
</dbReference>
<sequence length="608" mass="68153">MGFLAPASFWFLSAIPLLLVFYFFKKQYETQTISSIYLWQRTLHEWESDRWWRKLQKNILLLLQLLILLFLIVALTRPFLAGEEVNGEHLVIVLDSSATMAAEQDGTTRLASAKQQATDLVKQLGDEQKVSIIHAQQSPSLLVSNQMDDKEALEAIDQLQVSYQHENLRDSVQLAKSLMQRGAGEIHIFTDQLTKERLQELDTASPIVVHNSQSSQENISLRTFGVKQTNNHVTALVTVKNEASQAKDVTLSISHDGNGLKQVTETIPANEQQTIRLRDLPVHDYYQAKIDNDIYALDNRMYALLPKAQTPAIYLAGEVNPFVKQALLSAGMQVTTVPKDENGDYSFPENKPASIYLLSGVKAKQWPAGPKLIMSPAAGGPFDVQAKESLNYRLKQVADDSMLAYSDVGNVYLKQAYPIGKWHGLAPLVKSGEQVVMAKGTYENAPMLLFTFDLDDSDWALQPGFPILLANSVAVLAGSGESLGYYQPMETTDINLSTTTEEAVMERLDGETVEDIPLNQQTVTMPSQPGIYQLHEKTATGSLYRYIVVQLDHDERTAVTSDSFTIDGWKQDEREVQLSKQEIWRIFASMALFILFIEWEVYRRGIAG</sequence>
<dbReference type="RefSeq" id="WP_142791031.1">
    <property type="nucleotide sequence ID" value="NZ_VJMZ01000001.1"/>
</dbReference>
<gene>
    <name evidence="3" type="ORF">FH966_10060</name>
</gene>
<dbReference type="PROSITE" id="PS50234">
    <property type="entry name" value="VWFA"/>
    <property type="match status" value="1"/>
</dbReference>
<keyword evidence="4" id="KW-1185">Reference proteome</keyword>
<accession>A0A549YJF1</accession>
<name>A0A549YJF1_9BACI</name>
<dbReference type="PANTHER" id="PTHR37464">
    <property type="entry name" value="BLL2463 PROTEIN"/>
    <property type="match status" value="1"/>
</dbReference>